<dbReference type="InterPro" id="IPR005119">
    <property type="entry name" value="LysR_subst-bd"/>
</dbReference>
<sequence>MDLDMAQVRAFITTADEQHFGKAAERLHLSQQALSKRIRRLEELLGTRLLERSSQGVELTEAGSRFLGPAVAALDAADTAVAAVAAAGRPLRIDVLDERLVPIHLVQRWIDADPEAPLEVSMRHGLENALPALRRGDIDVAFGRVHALRAPWRDEFAYRPARLEPLVLLVGLDHPFAQKPSVRLAELPGVPLRTPMGGGVLEWTAFLREFADSWSLDLNTSGPALSLDHLVDTVADSPGAATLVGAGMNVPDGQRIRTVPLVDPTPVYPWSAVWRRDRPHRLLSRLLDAAGSGAPVRDMADAIGPVWLPAADRSGLGL</sequence>
<dbReference type="InterPro" id="IPR036390">
    <property type="entry name" value="WH_DNA-bd_sf"/>
</dbReference>
<protein>
    <submittedName>
        <fullName evidence="6">LysR family transcriptional regulator</fullName>
    </submittedName>
</protein>
<evidence type="ECO:0000259" key="5">
    <source>
        <dbReference type="PROSITE" id="PS50931"/>
    </source>
</evidence>
<gene>
    <name evidence="6" type="ORF">ACGFZB_27895</name>
</gene>
<name>A0ABW7BEK1_9ACTN</name>
<keyword evidence="2" id="KW-0805">Transcription regulation</keyword>
<dbReference type="Pfam" id="PF03466">
    <property type="entry name" value="LysR_substrate"/>
    <property type="match status" value="1"/>
</dbReference>
<dbReference type="PANTHER" id="PTHR30346:SF0">
    <property type="entry name" value="HCA OPERON TRANSCRIPTIONAL ACTIVATOR HCAR"/>
    <property type="match status" value="1"/>
</dbReference>
<dbReference type="InterPro" id="IPR000847">
    <property type="entry name" value="LysR_HTH_N"/>
</dbReference>
<evidence type="ECO:0000256" key="3">
    <source>
        <dbReference type="ARBA" id="ARBA00023125"/>
    </source>
</evidence>
<dbReference type="RefSeq" id="WP_388324190.1">
    <property type="nucleotide sequence ID" value="NZ_JBIBCC010000012.1"/>
</dbReference>
<proteinExistence type="inferred from homology"/>
<evidence type="ECO:0000256" key="1">
    <source>
        <dbReference type="ARBA" id="ARBA00009437"/>
    </source>
</evidence>
<dbReference type="SUPFAM" id="SSF46785">
    <property type="entry name" value="Winged helix' DNA-binding domain"/>
    <property type="match status" value="1"/>
</dbReference>
<dbReference type="PROSITE" id="PS50931">
    <property type="entry name" value="HTH_LYSR"/>
    <property type="match status" value="1"/>
</dbReference>
<organism evidence="6 7">
    <name type="scientific">Streptomyces cinerochromogenes</name>
    <dbReference type="NCBI Taxonomy" id="66422"/>
    <lineage>
        <taxon>Bacteria</taxon>
        <taxon>Bacillati</taxon>
        <taxon>Actinomycetota</taxon>
        <taxon>Actinomycetes</taxon>
        <taxon>Kitasatosporales</taxon>
        <taxon>Streptomycetaceae</taxon>
        <taxon>Streptomyces</taxon>
    </lineage>
</organism>
<dbReference type="InterPro" id="IPR036388">
    <property type="entry name" value="WH-like_DNA-bd_sf"/>
</dbReference>
<dbReference type="Proteomes" id="UP001604267">
    <property type="component" value="Unassembled WGS sequence"/>
</dbReference>
<keyword evidence="4" id="KW-0804">Transcription</keyword>
<comment type="caution">
    <text evidence="6">The sequence shown here is derived from an EMBL/GenBank/DDBJ whole genome shotgun (WGS) entry which is preliminary data.</text>
</comment>
<dbReference type="PANTHER" id="PTHR30346">
    <property type="entry name" value="TRANSCRIPTIONAL DUAL REGULATOR HCAR-RELATED"/>
    <property type="match status" value="1"/>
</dbReference>
<evidence type="ECO:0000256" key="2">
    <source>
        <dbReference type="ARBA" id="ARBA00023015"/>
    </source>
</evidence>
<dbReference type="Pfam" id="PF00126">
    <property type="entry name" value="HTH_1"/>
    <property type="match status" value="1"/>
</dbReference>
<accession>A0ABW7BEK1</accession>
<dbReference type="Gene3D" id="3.40.190.10">
    <property type="entry name" value="Periplasmic binding protein-like II"/>
    <property type="match status" value="2"/>
</dbReference>
<evidence type="ECO:0000313" key="6">
    <source>
        <dbReference type="EMBL" id="MFG3014179.1"/>
    </source>
</evidence>
<dbReference type="EMBL" id="JBICYV010000014">
    <property type="protein sequence ID" value="MFG3014179.1"/>
    <property type="molecule type" value="Genomic_DNA"/>
</dbReference>
<dbReference type="PRINTS" id="PR00039">
    <property type="entry name" value="HTHLYSR"/>
</dbReference>
<comment type="similarity">
    <text evidence="1">Belongs to the LysR transcriptional regulatory family.</text>
</comment>
<keyword evidence="7" id="KW-1185">Reference proteome</keyword>
<reference evidence="6 7" key="1">
    <citation type="submission" date="2024-10" db="EMBL/GenBank/DDBJ databases">
        <title>The Natural Products Discovery Center: Release of the First 8490 Sequenced Strains for Exploring Actinobacteria Biosynthetic Diversity.</title>
        <authorList>
            <person name="Kalkreuter E."/>
            <person name="Kautsar S.A."/>
            <person name="Yang D."/>
            <person name="Bader C.D."/>
            <person name="Teijaro C.N."/>
            <person name="Fluegel L."/>
            <person name="Davis C.M."/>
            <person name="Simpson J.R."/>
            <person name="Lauterbach L."/>
            <person name="Steele A.D."/>
            <person name="Gui C."/>
            <person name="Meng S."/>
            <person name="Li G."/>
            <person name="Viehrig K."/>
            <person name="Ye F."/>
            <person name="Su P."/>
            <person name="Kiefer A.F."/>
            <person name="Nichols A."/>
            <person name="Cepeda A.J."/>
            <person name="Yan W."/>
            <person name="Fan B."/>
            <person name="Jiang Y."/>
            <person name="Adhikari A."/>
            <person name="Zheng C.-J."/>
            <person name="Schuster L."/>
            <person name="Cowan T.M."/>
            <person name="Smanski M.J."/>
            <person name="Chevrette M.G."/>
            <person name="De Carvalho L.P.S."/>
            <person name="Shen B."/>
        </authorList>
    </citation>
    <scope>NUCLEOTIDE SEQUENCE [LARGE SCALE GENOMIC DNA]</scope>
    <source>
        <strain evidence="6 7">NPDC048320</strain>
    </source>
</reference>
<dbReference type="Gene3D" id="1.10.10.10">
    <property type="entry name" value="Winged helix-like DNA-binding domain superfamily/Winged helix DNA-binding domain"/>
    <property type="match status" value="1"/>
</dbReference>
<evidence type="ECO:0000256" key="4">
    <source>
        <dbReference type="ARBA" id="ARBA00023163"/>
    </source>
</evidence>
<feature type="domain" description="HTH lysR-type" evidence="5">
    <location>
        <begin position="1"/>
        <end position="60"/>
    </location>
</feature>
<evidence type="ECO:0000313" key="7">
    <source>
        <dbReference type="Proteomes" id="UP001604267"/>
    </source>
</evidence>
<keyword evidence="3" id="KW-0238">DNA-binding</keyword>
<dbReference type="SUPFAM" id="SSF53850">
    <property type="entry name" value="Periplasmic binding protein-like II"/>
    <property type="match status" value="1"/>
</dbReference>